<dbReference type="GO" id="GO:0003690">
    <property type="term" value="F:double-stranded DNA binding"/>
    <property type="evidence" value="ECO:0007669"/>
    <property type="project" value="TreeGrafter"/>
</dbReference>
<evidence type="ECO:0000256" key="5">
    <source>
        <dbReference type="ARBA" id="ARBA00023254"/>
    </source>
</evidence>
<feature type="domain" description="Leucine zipper with capping helix" evidence="6">
    <location>
        <begin position="44"/>
        <end position="85"/>
    </location>
</feature>
<dbReference type="Proteomes" id="UP000694556">
    <property type="component" value="Chromosome 28"/>
</dbReference>
<reference evidence="7" key="2">
    <citation type="submission" date="2025-08" db="UniProtKB">
        <authorList>
            <consortium name="Ensembl"/>
        </authorList>
    </citation>
    <scope>IDENTIFICATION</scope>
</reference>
<name>A0A8C3C329_CAIMO</name>
<reference evidence="7" key="3">
    <citation type="submission" date="2025-09" db="UniProtKB">
        <authorList>
            <consortium name="Ensembl"/>
        </authorList>
    </citation>
    <scope>IDENTIFICATION</scope>
</reference>
<evidence type="ECO:0000256" key="2">
    <source>
        <dbReference type="ARBA" id="ARBA00023054"/>
    </source>
</evidence>
<keyword evidence="2" id="KW-0175">Coiled coil</keyword>
<evidence type="ECO:0000259" key="6">
    <source>
        <dbReference type="Pfam" id="PF18517"/>
    </source>
</evidence>
<dbReference type="AlphaFoldDB" id="A0A8C3C329"/>
<dbReference type="GO" id="GO:0007129">
    <property type="term" value="P:homologous chromosome pairing at meiosis"/>
    <property type="evidence" value="ECO:0007669"/>
    <property type="project" value="TreeGrafter"/>
</dbReference>
<dbReference type="GO" id="GO:0000709">
    <property type="term" value="P:meiotic joint molecule formation"/>
    <property type="evidence" value="ECO:0007669"/>
    <property type="project" value="TreeGrafter"/>
</dbReference>
<reference evidence="7" key="1">
    <citation type="submission" date="2018-09" db="EMBL/GenBank/DDBJ databases">
        <title>Common duck and Muscovy duck high density SNP chip.</title>
        <authorList>
            <person name="Vignal A."/>
            <person name="Thebault N."/>
            <person name="Warren W.C."/>
        </authorList>
    </citation>
    <scope>NUCLEOTIDE SEQUENCE [LARGE SCALE GENOMIC DNA]</scope>
</reference>
<evidence type="ECO:0000256" key="4">
    <source>
        <dbReference type="ARBA" id="ARBA00023242"/>
    </source>
</evidence>
<accession>A0A8C3C329</accession>
<evidence type="ECO:0000256" key="1">
    <source>
        <dbReference type="ARBA" id="ARBA00004123"/>
    </source>
</evidence>
<dbReference type="Ensembl" id="ENSCMMT00000014420.1">
    <property type="protein sequence ID" value="ENSCMMP00000013108.1"/>
    <property type="gene ID" value="ENSCMMG00000008314.1"/>
</dbReference>
<sequence>QMYDVLGTRHFPALGLQRLRRVAPGWVVLTLPCSWQVCSEQRLYCKEWRKRKRMATELLDAILEGYPKSKKQFFEEVGIETDEDHNVTLPAAV</sequence>
<keyword evidence="5" id="KW-0469">Meiosis</keyword>
<evidence type="ECO:0000256" key="3">
    <source>
        <dbReference type="ARBA" id="ARBA00023172"/>
    </source>
</evidence>
<keyword evidence="4" id="KW-0539">Nucleus</keyword>
<keyword evidence="8" id="KW-1185">Reference proteome</keyword>
<protein>
    <recommendedName>
        <fullName evidence="6">Leucine zipper with capping helix domain-containing protein</fullName>
    </recommendedName>
</protein>
<evidence type="ECO:0000313" key="7">
    <source>
        <dbReference type="Ensembl" id="ENSCMMP00000013108.1"/>
    </source>
</evidence>
<dbReference type="GO" id="GO:0000794">
    <property type="term" value="C:condensed nuclear chromosome"/>
    <property type="evidence" value="ECO:0007669"/>
    <property type="project" value="TreeGrafter"/>
</dbReference>
<evidence type="ECO:0000313" key="8">
    <source>
        <dbReference type="Proteomes" id="UP000694556"/>
    </source>
</evidence>
<comment type="subcellular location">
    <subcellularLocation>
        <location evidence="1">Nucleus</location>
    </subcellularLocation>
</comment>
<proteinExistence type="predicted"/>
<dbReference type="InterPro" id="IPR040661">
    <property type="entry name" value="LZ3wCH"/>
</dbReference>
<keyword evidence="3" id="KW-0233">DNA recombination</keyword>
<dbReference type="GO" id="GO:0120230">
    <property type="term" value="F:recombinase activator activity"/>
    <property type="evidence" value="ECO:0007669"/>
    <property type="project" value="TreeGrafter"/>
</dbReference>
<dbReference type="PANTHER" id="PTHR15938">
    <property type="entry name" value="TBP-1 INTERACTING PROTEIN"/>
    <property type="match status" value="1"/>
</dbReference>
<organism evidence="7 8">
    <name type="scientific">Cairina moschata</name>
    <name type="common">Muscovy duck</name>
    <dbReference type="NCBI Taxonomy" id="8855"/>
    <lineage>
        <taxon>Eukaryota</taxon>
        <taxon>Metazoa</taxon>
        <taxon>Chordata</taxon>
        <taxon>Craniata</taxon>
        <taxon>Vertebrata</taxon>
        <taxon>Euteleostomi</taxon>
        <taxon>Archelosauria</taxon>
        <taxon>Archosauria</taxon>
        <taxon>Dinosauria</taxon>
        <taxon>Saurischia</taxon>
        <taxon>Theropoda</taxon>
        <taxon>Coelurosauria</taxon>
        <taxon>Aves</taxon>
        <taxon>Neognathae</taxon>
        <taxon>Galloanserae</taxon>
        <taxon>Anseriformes</taxon>
        <taxon>Anatidae</taxon>
        <taxon>Anatinae</taxon>
        <taxon>Cairina</taxon>
    </lineage>
</organism>
<dbReference type="GO" id="GO:0120231">
    <property type="term" value="C:DNA recombinase auxiliary factor complex"/>
    <property type="evidence" value="ECO:0007669"/>
    <property type="project" value="TreeGrafter"/>
</dbReference>
<dbReference type="GO" id="GO:0010774">
    <property type="term" value="P:meiotic strand invasion involved in reciprocal meiotic recombination"/>
    <property type="evidence" value="ECO:0007669"/>
    <property type="project" value="TreeGrafter"/>
</dbReference>
<dbReference type="PANTHER" id="PTHR15938:SF0">
    <property type="entry name" value="HOMOLOGOUS-PAIRING PROTEIN 2 HOMOLOG"/>
    <property type="match status" value="1"/>
</dbReference>
<dbReference type="Pfam" id="PF18517">
    <property type="entry name" value="LZ3wCH"/>
    <property type="match status" value="1"/>
</dbReference>